<accession>A0AAE0KR98</accession>
<comment type="caution">
    <text evidence="1">The sequence shown here is derived from an EMBL/GenBank/DDBJ whole genome shotgun (WGS) entry which is preliminary data.</text>
</comment>
<dbReference type="EMBL" id="LGRX02020101">
    <property type="protein sequence ID" value="KAK3257793.1"/>
    <property type="molecule type" value="Genomic_DNA"/>
</dbReference>
<name>A0AAE0KR98_9CHLO</name>
<keyword evidence="2" id="KW-1185">Reference proteome</keyword>
<protein>
    <submittedName>
        <fullName evidence="1">Uncharacterized protein</fullName>
    </submittedName>
</protein>
<dbReference type="PANTHER" id="PTHR46732">
    <property type="entry name" value="ATP-DEPENDENT PROTEASE LA (LON) DOMAIN PROTEIN"/>
    <property type="match status" value="1"/>
</dbReference>
<evidence type="ECO:0000313" key="1">
    <source>
        <dbReference type="EMBL" id="KAK3257793.1"/>
    </source>
</evidence>
<gene>
    <name evidence="1" type="ORF">CYMTET_33132</name>
</gene>
<dbReference type="Proteomes" id="UP001190700">
    <property type="component" value="Unassembled WGS sequence"/>
</dbReference>
<dbReference type="AlphaFoldDB" id="A0AAE0KR98"/>
<evidence type="ECO:0000313" key="2">
    <source>
        <dbReference type="Proteomes" id="UP001190700"/>
    </source>
</evidence>
<reference evidence="1 2" key="1">
    <citation type="journal article" date="2015" name="Genome Biol. Evol.">
        <title>Comparative Genomics of a Bacterivorous Green Alga Reveals Evolutionary Causalities and Consequences of Phago-Mixotrophic Mode of Nutrition.</title>
        <authorList>
            <person name="Burns J.A."/>
            <person name="Paasch A."/>
            <person name="Narechania A."/>
            <person name="Kim E."/>
        </authorList>
    </citation>
    <scope>NUCLEOTIDE SEQUENCE [LARGE SCALE GENOMIC DNA]</scope>
    <source>
        <strain evidence="1 2">PLY_AMNH</strain>
    </source>
</reference>
<organism evidence="1 2">
    <name type="scientific">Cymbomonas tetramitiformis</name>
    <dbReference type="NCBI Taxonomy" id="36881"/>
    <lineage>
        <taxon>Eukaryota</taxon>
        <taxon>Viridiplantae</taxon>
        <taxon>Chlorophyta</taxon>
        <taxon>Pyramimonadophyceae</taxon>
        <taxon>Pyramimonadales</taxon>
        <taxon>Pyramimonadaceae</taxon>
        <taxon>Cymbomonas</taxon>
    </lineage>
</organism>
<dbReference type="PANTHER" id="PTHR46732:SF5">
    <property type="entry name" value="ATP-DEPENDENT PROTEASE LA (LON) DOMAIN PROTEIN"/>
    <property type="match status" value="1"/>
</dbReference>
<sequence>MVNLVATLARIESIEREDVGARVELVAEQRVRVLSVKNMEPYIRMEVAEVMTCDSPGTLCPTDDEMSGLSDLLSEVRQLVEEVLMLGEKLQLESESLKEGIITLPEEEASEQEEEDDQWEEWGHTELSSLRESMEWVDQQMVSLSVMKLPVTMDEGFAACEESKEEMTRLQEAERLSFALLQMAPASTHADLTQLLLARDSAMSLQYGLLERLQ</sequence>
<proteinExistence type="predicted"/>
<feature type="non-terminal residue" evidence="1">
    <location>
        <position position="214"/>
    </location>
</feature>